<dbReference type="GO" id="GO:0003677">
    <property type="term" value="F:DNA binding"/>
    <property type="evidence" value="ECO:0007669"/>
    <property type="project" value="UniProtKB-KW"/>
</dbReference>
<evidence type="ECO:0000256" key="2">
    <source>
        <dbReference type="ARBA" id="ARBA00022723"/>
    </source>
</evidence>
<name>A0A1G8T800_9CLOT</name>
<dbReference type="Gene3D" id="1.20.120.920">
    <property type="entry name" value="CRISPR-associated endonuclease Cas1, C-terminal domain"/>
    <property type="match status" value="1"/>
</dbReference>
<dbReference type="PANTHER" id="PTHR34353:SF2">
    <property type="entry name" value="CRISPR-ASSOCIATED ENDONUCLEASE CAS1 1"/>
    <property type="match status" value="1"/>
</dbReference>
<evidence type="ECO:0000256" key="8">
    <source>
        <dbReference type="ARBA" id="ARBA00023211"/>
    </source>
</evidence>
<dbReference type="PANTHER" id="PTHR34353">
    <property type="entry name" value="CRISPR-ASSOCIATED ENDONUCLEASE CAS1 1"/>
    <property type="match status" value="1"/>
</dbReference>
<sequence length="343" mass="39503">MRKLRNTLYITKDDMFMNREGDTLVLEQNREKVMQIPILNLEGVVIFSSAAVTPQALELCSENNVHVSYISYTGKFLVKIQNPMSGNVALRRSQFRLVENQEESLKLAKNVCVGKVFNSRVVLQRLYRDHKDQIDEDAVLDAIHYLGQGLKRFSSATNSQELLGIEGDAAKHYYSVFSELIVNDDFKDSFKGRSRRPPLDAVNALLSYFYVLLSHDVTAALETVGLDPQMGFYHKIRSGRSSLSLDLMEELRAYLVDRFVVSLINNRVVKKEDFYIKENGAYYLKDELRSVVLSQWQNRKKETITHPYLKEKIEIGLIPYVQALLLARYIRGDLDAYPPFLMR</sequence>
<reference evidence="11 12" key="1">
    <citation type="submission" date="2016-10" db="EMBL/GenBank/DDBJ databases">
        <authorList>
            <person name="de Groot N.N."/>
        </authorList>
    </citation>
    <scope>NUCLEOTIDE SEQUENCE [LARGE SCALE GENOMIC DNA]</scope>
    <source>
        <strain evidence="11 12">CGMCC 1.5058</strain>
    </source>
</reference>
<keyword evidence="8 10" id="KW-0464">Manganese</keyword>
<keyword evidence="4 10" id="KW-0378">Hydrolase</keyword>
<dbReference type="InterPro" id="IPR042206">
    <property type="entry name" value="CRISPR-assoc_Cas1_C"/>
</dbReference>
<evidence type="ECO:0000256" key="3">
    <source>
        <dbReference type="ARBA" id="ARBA00022759"/>
    </source>
</evidence>
<keyword evidence="7 10" id="KW-0238">DNA-binding</keyword>
<dbReference type="AlphaFoldDB" id="A0A1G8T800"/>
<dbReference type="NCBIfam" id="TIGR00287">
    <property type="entry name" value="cas1"/>
    <property type="match status" value="1"/>
</dbReference>
<feature type="binding site" evidence="10">
    <location>
        <position position="249"/>
    </location>
    <ligand>
        <name>Mn(2+)</name>
        <dbReference type="ChEBI" id="CHEBI:29035"/>
    </ligand>
</feature>
<comment type="cofactor">
    <cofactor evidence="10">
        <name>Mg(2+)</name>
        <dbReference type="ChEBI" id="CHEBI:18420"/>
    </cofactor>
    <cofactor evidence="10">
        <name>Mn(2+)</name>
        <dbReference type="ChEBI" id="CHEBI:29035"/>
    </cofactor>
</comment>
<keyword evidence="3 10" id="KW-0255">Endonuclease</keyword>
<evidence type="ECO:0000256" key="10">
    <source>
        <dbReference type="HAMAP-Rule" id="MF_01470"/>
    </source>
</evidence>
<dbReference type="InterPro" id="IPR019856">
    <property type="entry name" value="CRISPR-assoc_Cas1_DVULG"/>
</dbReference>
<accession>A0A1G8T800</accession>
<dbReference type="Pfam" id="PF01867">
    <property type="entry name" value="Cas_Cas1"/>
    <property type="match status" value="1"/>
</dbReference>
<keyword evidence="1 10" id="KW-0540">Nuclease</keyword>
<dbReference type="GO" id="GO:0051607">
    <property type="term" value="P:defense response to virus"/>
    <property type="evidence" value="ECO:0007669"/>
    <property type="project" value="UniProtKB-UniRule"/>
</dbReference>
<dbReference type="HAMAP" id="MF_01470">
    <property type="entry name" value="Cas1"/>
    <property type="match status" value="1"/>
</dbReference>
<dbReference type="InterPro" id="IPR002729">
    <property type="entry name" value="CRISPR-assoc_Cas1"/>
</dbReference>
<dbReference type="Gene3D" id="3.100.10.20">
    <property type="entry name" value="CRISPR-associated endonuclease Cas1, N-terminal domain"/>
    <property type="match status" value="1"/>
</dbReference>
<protein>
    <recommendedName>
        <fullName evidence="10">CRISPR-associated endonuclease Cas1</fullName>
        <ecNumber evidence="10">3.1.-.-</ecNumber>
    </recommendedName>
</protein>
<dbReference type="GO" id="GO:0046872">
    <property type="term" value="F:metal ion binding"/>
    <property type="evidence" value="ECO:0007669"/>
    <property type="project" value="UniProtKB-UniRule"/>
</dbReference>
<dbReference type="InterPro" id="IPR042211">
    <property type="entry name" value="CRISPR-assoc_Cas1_N"/>
</dbReference>
<comment type="function">
    <text evidence="10">CRISPR (clustered regularly interspaced short palindromic repeat), is an adaptive immune system that provides protection against mobile genetic elements (viruses, transposable elements and conjugative plasmids). CRISPR clusters contain spacers, sequences complementary to antecedent mobile elements, and target invading nucleic acids. CRISPR clusters are transcribed and processed into CRISPR RNA (crRNA). Acts as a dsDNA endonuclease. Involved in the integration of spacer DNA into the CRISPR cassette.</text>
</comment>
<dbReference type="RefSeq" id="WP_031577985.1">
    <property type="nucleotide sequence ID" value="NZ_FNDZ01000016.1"/>
</dbReference>
<comment type="similarity">
    <text evidence="10">Belongs to the CRISPR-associated endonuclease Cas1 family.</text>
</comment>
<evidence type="ECO:0000256" key="6">
    <source>
        <dbReference type="ARBA" id="ARBA00023118"/>
    </source>
</evidence>
<dbReference type="NCBIfam" id="TIGR03640">
    <property type="entry name" value="cas1_DVULG"/>
    <property type="match status" value="1"/>
</dbReference>
<feature type="binding site" evidence="10">
    <location>
        <position position="166"/>
    </location>
    <ligand>
        <name>Mn(2+)</name>
        <dbReference type="ChEBI" id="CHEBI:29035"/>
    </ligand>
</feature>
<dbReference type="InterPro" id="IPR050646">
    <property type="entry name" value="Cas1"/>
</dbReference>
<evidence type="ECO:0000313" key="11">
    <source>
        <dbReference type="EMBL" id="SDJ37682.1"/>
    </source>
</evidence>
<evidence type="ECO:0000256" key="5">
    <source>
        <dbReference type="ARBA" id="ARBA00022842"/>
    </source>
</evidence>
<evidence type="ECO:0000256" key="1">
    <source>
        <dbReference type="ARBA" id="ARBA00022722"/>
    </source>
</evidence>
<dbReference type="GO" id="GO:0004520">
    <property type="term" value="F:DNA endonuclease activity"/>
    <property type="evidence" value="ECO:0007669"/>
    <property type="project" value="InterPro"/>
</dbReference>
<proteinExistence type="inferred from homology"/>
<dbReference type="GO" id="GO:0016787">
    <property type="term" value="F:hydrolase activity"/>
    <property type="evidence" value="ECO:0007669"/>
    <property type="project" value="UniProtKB-KW"/>
</dbReference>
<keyword evidence="2 10" id="KW-0479">Metal-binding</keyword>
<dbReference type="EC" id="3.1.-.-" evidence="10"/>
<evidence type="ECO:0000256" key="7">
    <source>
        <dbReference type="ARBA" id="ARBA00023125"/>
    </source>
</evidence>
<dbReference type="GO" id="GO:0043571">
    <property type="term" value="P:maintenance of CRISPR repeat elements"/>
    <property type="evidence" value="ECO:0007669"/>
    <property type="project" value="UniProtKB-UniRule"/>
</dbReference>
<evidence type="ECO:0000256" key="9">
    <source>
        <dbReference type="ARBA" id="ARBA00038592"/>
    </source>
</evidence>
<keyword evidence="5 10" id="KW-0460">Magnesium</keyword>
<keyword evidence="6 10" id="KW-0051">Antiviral defense</keyword>
<feature type="binding site" evidence="10">
    <location>
        <position position="234"/>
    </location>
    <ligand>
        <name>Mn(2+)</name>
        <dbReference type="ChEBI" id="CHEBI:29035"/>
    </ligand>
</feature>
<evidence type="ECO:0000313" key="12">
    <source>
        <dbReference type="Proteomes" id="UP000183255"/>
    </source>
</evidence>
<dbReference type="EMBL" id="FNDZ01000016">
    <property type="protein sequence ID" value="SDJ37682.1"/>
    <property type="molecule type" value="Genomic_DNA"/>
</dbReference>
<evidence type="ECO:0000256" key="4">
    <source>
        <dbReference type="ARBA" id="ARBA00022801"/>
    </source>
</evidence>
<gene>
    <name evidence="10" type="primary">cas1</name>
    <name evidence="11" type="ORF">SAMN05421804_11612</name>
</gene>
<organism evidence="11 12">
    <name type="scientific">Proteiniclasticum ruminis</name>
    <dbReference type="NCBI Taxonomy" id="398199"/>
    <lineage>
        <taxon>Bacteria</taxon>
        <taxon>Bacillati</taxon>
        <taxon>Bacillota</taxon>
        <taxon>Clostridia</taxon>
        <taxon>Eubacteriales</taxon>
        <taxon>Clostridiaceae</taxon>
        <taxon>Proteiniclasticum</taxon>
    </lineage>
</organism>
<comment type="subunit">
    <text evidence="9 10">Homodimer, forms a heterotetramer with a Cas2 homodimer.</text>
</comment>
<dbReference type="Proteomes" id="UP000183255">
    <property type="component" value="Unassembled WGS sequence"/>
</dbReference>